<dbReference type="AlphaFoldDB" id="A0A7G5GSQ5"/>
<name>A0A7G5GSQ5_9BACT</name>
<proteinExistence type="predicted"/>
<evidence type="ECO:0008006" key="3">
    <source>
        <dbReference type="Google" id="ProtNLM"/>
    </source>
</evidence>
<dbReference type="PROSITE" id="PS51257">
    <property type="entry name" value="PROKAR_LIPOPROTEIN"/>
    <property type="match status" value="1"/>
</dbReference>
<dbReference type="RefSeq" id="WP_182459173.1">
    <property type="nucleotide sequence ID" value="NZ_CP059732.1"/>
</dbReference>
<evidence type="ECO:0000313" key="2">
    <source>
        <dbReference type="Proteomes" id="UP000515369"/>
    </source>
</evidence>
<dbReference type="KEGG" id="sfol:H3H32_28770"/>
<dbReference type="EMBL" id="CP059732">
    <property type="protein sequence ID" value="QMW01897.1"/>
    <property type="molecule type" value="Genomic_DNA"/>
</dbReference>
<keyword evidence="2" id="KW-1185">Reference proteome</keyword>
<evidence type="ECO:0000313" key="1">
    <source>
        <dbReference type="EMBL" id="QMW01897.1"/>
    </source>
</evidence>
<protein>
    <recommendedName>
        <fullName evidence="3">DUF3365 domain-containing protein</fullName>
    </recommendedName>
</protein>
<gene>
    <name evidence="1" type="ORF">H3H32_28770</name>
</gene>
<dbReference type="Proteomes" id="UP000515369">
    <property type="component" value="Chromosome"/>
</dbReference>
<accession>A0A7G5GSQ5</accession>
<reference evidence="1 2" key="1">
    <citation type="submission" date="2020-07" db="EMBL/GenBank/DDBJ databases">
        <title>Spirosoma foliorum sp. nov., isolated from the leaves on the Nejang mountain Korea, Republic of.</title>
        <authorList>
            <person name="Ho H."/>
            <person name="Lee Y.-J."/>
            <person name="Nurcahyanto D.-A."/>
            <person name="Kim S.-G."/>
        </authorList>
    </citation>
    <scope>NUCLEOTIDE SEQUENCE [LARGE SCALE GENOMIC DNA]</scope>
    <source>
        <strain evidence="1 2">PL0136</strain>
    </source>
</reference>
<organism evidence="1 2">
    <name type="scientific">Spirosoma foliorum</name>
    <dbReference type="NCBI Taxonomy" id="2710596"/>
    <lineage>
        <taxon>Bacteria</taxon>
        <taxon>Pseudomonadati</taxon>
        <taxon>Bacteroidota</taxon>
        <taxon>Cytophagia</taxon>
        <taxon>Cytophagales</taxon>
        <taxon>Cytophagaceae</taxon>
        <taxon>Spirosoma</taxon>
    </lineage>
</organism>
<sequence length="197" mass="22228">MKLQTVICTILLPLVFSACNPERVHYTSELKAEMADSKIKRITNADIIETVDDLGGKISAAVEKDLTTQLQKATKPADKTKLCQLKNLPRVKAIAERYDVDIRLLGEGDIQNMKLDIKERDILDAYLYSVKQKQAPISNIQKINDTLFVYNSVVPASNLICKACYGNQETPFAVWHVGFNKREVVRRMNSSVKKKKS</sequence>